<evidence type="ECO:0000313" key="6">
    <source>
        <dbReference type="Proteomes" id="UP001208570"/>
    </source>
</evidence>
<dbReference type="EMBL" id="JAODUP010000049">
    <property type="protein sequence ID" value="KAK2165510.1"/>
    <property type="molecule type" value="Genomic_DNA"/>
</dbReference>
<dbReference type="Gene3D" id="1.25.40.10">
    <property type="entry name" value="Tetratricopeptide repeat domain"/>
    <property type="match status" value="1"/>
</dbReference>
<reference evidence="5" key="1">
    <citation type="journal article" date="2023" name="Mol. Biol. Evol.">
        <title>Third-Generation Sequencing Reveals the Adaptive Role of the Epigenome in Three Deep-Sea Polychaetes.</title>
        <authorList>
            <person name="Perez M."/>
            <person name="Aroh O."/>
            <person name="Sun Y."/>
            <person name="Lan Y."/>
            <person name="Juniper S.K."/>
            <person name="Young C.R."/>
            <person name="Angers B."/>
            <person name="Qian P.Y."/>
        </authorList>
    </citation>
    <scope>NUCLEOTIDE SEQUENCE</scope>
    <source>
        <strain evidence="5">P08H-3</strain>
    </source>
</reference>
<dbReference type="PANTHER" id="PTHR46512:SF10">
    <property type="entry name" value="FK506-BINDING PROTEIN-LIKE"/>
    <property type="match status" value="1"/>
</dbReference>
<evidence type="ECO:0000256" key="3">
    <source>
        <dbReference type="ARBA" id="ARBA00022803"/>
    </source>
</evidence>
<dbReference type="InterPro" id="IPR011990">
    <property type="entry name" value="TPR-like_helical_dom_sf"/>
</dbReference>
<comment type="caution">
    <text evidence="5">The sequence shown here is derived from an EMBL/GenBank/DDBJ whole genome shotgun (WGS) entry which is preliminary data.</text>
</comment>
<keyword evidence="6" id="KW-1185">Reference proteome</keyword>
<name>A0AAD9K7M6_9ANNE</name>
<dbReference type="InterPro" id="IPR013105">
    <property type="entry name" value="TPR_2"/>
</dbReference>
<proteinExistence type="predicted"/>
<dbReference type="PROSITE" id="PS50005">
    <property type="entry name" value="TPR"/>
    <property type="match status" value="1"/>
</dbReference>
<keyword evidence="1" id="KW-0597">Phosphoprotein</keyword>
<accession>A0AAD9K7M6</accession>
<dbReference type="InterPro" id="IPR019734">
    <property type="entry name" value="TPR_rpt"/>
</dbReference>
<organism evidence="5 6">
    <name type="scientific">Paralvinella palmiformis</name>
    <dbReference type="NCBI Taxonomy" id="53620"/>
    <lineage>
        <taxon>Eukaryota</taxon>
        <taxon>Metazoa</taxon>
        <taxon>Spiralia</taxon>
        <taxon>Lophotrochozoa</taxon>
        <taxon>Annelida</taxon>
        <taxon>Polychaeta</taxon>
        <taxon>Sedentaria</taxon>
        <taxon>Canalipalpata</taxon>
        <taxon>Terebellida</taxon>
        <taxon>Terebelliformia</taxon>
        <taxon>Alvinellidae</taxon>
        <taxon>Paralvinella</taxon>
    </lineage>
</organism>
<evidence type="ECO:0000313" key="5">
    <source>
        <dbReference type="EMBL" id="KAK2165510.1"/>
    </source>
</evidence>
<dbReference type="SMART" id="SM00028">
    <property type="entry name" value="TPR"/>
    <property type="match status" value="2"/>
</dbReference>
<dbReference type="PANTHER" id="PTHR46512">
    <property type="entry name" value="PEPTIDYLPROLYL ISOMERASE"/>
    <property type="match status" value="1"/>
</dbReference>
<dbReference type="AlphaFoldDB" id="A0AAD9K7M6"/>
<dbReference type="InterPro" id="IPR050754">
    <property type="entry name" value="FKBP4/5/8-like"/>
</dbReference>
<keyword evidence="3 4" id="KW-0802">TPR repeat</keyword>
<dbReference type="Proteomes" id="UP001208570">
    <property type="component" value="Unassembled WGS sequence"/>
</dbReference>
<evidence type="ECO:0000256" key="1">
    <source>
        <dbReference type="ARBA" id="ARBA00022553"/>
    </source>
</evidence>
<feature type="repeat" description="TPR" evidence="4">
    <location>
        <begin position="203"/>
        <end position="236"/>
    </location>
</feature>
<evidence type="ECO:0000256" key="2">
    <source>
        <dbReference type="ARBA" id="ARBA00022737"/>
    </source>
</evidence>
<dbReference type="SUPFAM" id="SSF48452">
    <property type="entry name" value="TPR-like"/>
    <property type="match status" value="1"/>
</dbReference>
<protein>
    <recommendedName>
        <fullName evidence="7">BDBT FKBP like N-terminal domain-containing protein</fullName>
    </recommendedName>
</protein>
<evidence type="ECO:0008006" key="7">
    <source>
        <dbReference type="Google" id="ProtNLM"/>
    </source>
</evidence>
<evidence type="ECO:0000256" key="4">
    <source>
        <dbReference type="PROSITE-ProRule" id="PRU00339"/>
    </source>
</evidence>
<gene>
    <name evidence="5" type="ORF">LSH36_49g06063</name>
</gene>
<keyword evidence="2" id="KW-0677">Repeat</keyword>
<dbReference type="Pfam" id="PF07719">
    <property type="entry name" value="TPR_2"/>
    <property type="match status" value="1"/>
</dbReference>
<sequence length="266" mass="30005">MISQLSDWYLLEKTSPESSENVVPSEFSRCQVSVICQSVLNEVWSHSSNYVTDGKPFEVCVGKASTPFNMIIDHCLFQLKVGEICKLLLKADGGSFNDLTDVEKSECIQDLSEHASAQDMGDLAQSPMILIQDQVDFSFLLFSRALKYTVCVGNGTDPDIPEDLRLIKIQCYLNLAACHLQKEAYSFVLHNCTKALDLDQYNIKGLYRRAQAYVKTGNFESAQSDLEKALQREPNNKLLQNLQKDVQQKCHEQHQTLSSAMSKMFN</sequence>